<keyword evidence="3" id="KW-0804">Transcription</keyword>
<dbReference type="Gene3D" id="1.10.10.60">
    <property type="entry name" value="Homeodomain-like"/>
    <property type="match status" value="1"/>
</dbReference>
<sequence length="196" mass="22652">MSRPREFDVDRALHQSLEVFWTKGFKSTTFEDLTHATQVKKQSLYCVFKNKRDLFLKALALYREERIAFLEEMASREVSPLEKLEVICDYSQYQNKETCRGCFMANSAMEFGNDDQEVYHEVSLMFERVECILEKIIREGQEQGLVTNCQSSKELAAYLNNAISGARYMERAGASNEQINAVLHTSFTLMLAKNAR</sequence>
<organism evidence="6 7">
    <name type="scientific">Paenibacillus rhizosphaerae</name>
    <dbReference type="NCBI Taxonomy" id="297318"/>
    <lineage>
        <taxon>Bacteria</taxon>
        <taxon>Bacillati</taxon>
        <taxon>Bacillota</taxon>
        <taxon>Bacilli</taxon>
        <taxon>Bacillales</taxon>
        <taxon>Paenibacillaceae</taxon>
        <taxon>Paenibacillus</taxon>
    </lineage>
</organism>
<name>A0A839U0R2_9BACL</name>
<evidence type="ECO:0000313" key="6">
    <source>
        <dbReference type="EMBL" id="MBB3131228.1"/>
    </source>
</evidence>
<dbReference type="InterPro" id="IPR001647">
    <property type="entry name" value="HTH_TetR"/>
</dbReference>
<dbReference type="EMBL" id="JACHXJ010000006">
    <property type="protein sequence ID" value="MBB3131228.1"/>
    <property type="molecule type" value="Genomic_DNA"/>
</dbReference>
<dbReference type="Pfam" id="PF00440">
    <property type="entry name" value="TetR_N"/>
    <property type="match status" value="1"/>
</dbReference>
<evidence type="ECO:0000256" key="1">
    <source>
        <dbReference type="ARBA" id="ARBA00023015"/>
    </source>
</evidence>
<dbReference type="GO" id="GO:0003677">
    <property type="term" value="F:DNA binding"/>
    <property type="evidence" value="ECO:0007669"/>
    <property type="project" value="UniProtKB-KW"/>
</dbReference>
<dbReference type="PANTHER" id="PTHR47506">
    <property type="entry name" value="TRANSCRIPTIONAL REGULATORY PROTEIN"/>
    <property type="match status" value="1"/>
</dbReference>
<evidence type="ECO:0000259" key="5">
    <source>
        <dbReference type="Pfam" id="PF16925"/>
    </source>
</evidence>
<keyword evidence="1" id="KW-0805">Transcription regulation</keyword>
<dbReference type="AlphaFoldDB" id="A0A839U0R2"/>
<dbReference type="InterPro" id="IPR036271">
    <property type="entry name" value="Tet_transcr_reg_TetR-rel_C_sf"/>
</dbReference>
<dbReference type="RefSeq" id="WP_183585863.1">
    <property type="nucleotide sequence ID" value="NZ_JACHXJ010000006.1"/>
</dbReference>
<dbReference type="Pfam" id="PF16925">
    <property type="entry name" value="TetR_C_13"/>
    <property type="match status" value="1"/>
</dbReference>
<accession>A0A839U0R2</accession>
<protein>
    <submittedName>
        <fullName evidence="6">AcrR family transcriptional regulator</fullName>
    </submittedName>
</protein>
<evidence type="ECO:0000259" key="4">
    <source>
        <dbReference type="Pfam" id="PF00440"/>
    </source>
</evidence>
<dbReference type="PANTHER" id="PTHR47506:SF10">
    <property type="entry name" value="TRANSCRIPTIONAL REGULATORY PROTEIN"/>
    <property type="match status" value="1"/>
</dbReference>
<dbReference type="SUPFAM" id="SSF48498">
    <property type="entry name" value="Tetracyclin repressor-like, C-terminal domain"/>
    <property type="match status" value="1"/>
</dbReference>
<gene>
    <name evidence="6" type="ORF">FHS19_005948</name>
</gene>
<dbReference type="SUPFAM" id="SSF46689">
    <property type="entry name" value="Homeodomain-like"/>
    <property type="match status" value="1"/>
</dbReference>
<dbReference type="Gene3D" id="1.10.357.10">
    <property type="entry name" value="Tetracycline Repressor, domain 2"/>
    <property type="match status" value="1"/>
</dbReference>
<evidence type="ECO:0000256" key="3">
    <source>
        <dbReference type="ARBA" id="ARBA00023163"/>
    </source>
</evidence>
<dbReference type="InterPro" id="IPR011075">
    <property type="entry name" value="TetR_C"/>
</dbReference>
<evidence type="ECO:0000256" key="2">
    <source>
        <dbReference type="ARBA" id="ARBA00023125"/>
    </source>
</evidence>
<dbReference type="InterPro" id="IPR009057">
    <property type="entry name" value="Homeodomain-like_sf"/>
</dbReference>
<proteinExistence type="predicted"/>
<keyword evidence="2" id="KW-0238">DNA-binding</keyword>
<dbReference type="Proteomes" id="UP000517523">
    <property type="component" value="Unassembled WGS sequence"/>
</dbReference>
<reference evidence="6 7" key="1">
    <citation type="submission" date="2020-08" db="EMBL/GenBank/DDBJ databases">
        <title>Genomic Encyclopedia of Type Strains, Phase III (KMG-III): the genomes of soil and plant-associated and newly described type strains.</title>
        <authorList>
            <person name="Whitman W."/>
        </authorList>
    </citation>
    <scope>NUCLEOTIDE SEQUENCE [LARGE SCALE GENOMIC DNA]</scope>
    <source>
        <strain evidence="6 7">CECT 5831</strain>
    </source>
</reference>
<evidence type="ECO:0000313" key="7">
    <source>
        <dbReference type="Proteomes" id="UP000517523"/>
    </source>
</evidence>
<comment type="caution">
    <text evidence="6">The sequence shown here is derived from an EMBL/GenBank/DDBJ whole genome shotgun (WGS) entry which is preliminary data.</text>
</comment>
<feature type="domain" description="HTH tetR-type" evidence="4">
    <location>
        <begin position="13"/>
        <end position="56"/>
    </location>
</feature>
<feature type="domain" description="Tetracyclin repressor-like C-terminal" evidence="5">
    <location>
        <begin position="81"/>
        <end position="181"/>
    </location>
</feature>